<evidence type="ECO:0000313" key="10">
    <source>
        <dbReference type="Proteomes" id="UP000541444"/>
    </source>
</evidence>
<comment type="cofactor">
    <cofactor evidence="1 6">
        <name>heme</name>
        <dbReference type="ChEBI" id="CHEBI:30413"/>
    </cofactor>
</comment>
<organism evidence="9 10">
    <name type="scientific">Kingdonia uniflora</name>
    <dbReference type="NCBI Taxonomy" id="39325"/>
    <lineage>
        <taxon>Eukaryota</taxon>
        <taxon>Viridiplantae</taxon>
        <taxon>Streptophyta</taxon>
        <taxon>Embryophyta</taxon>
        <taxon>Tracheophyta</taxon>
        <taxon>Spermatophyta</taxon>
        <taxon>Magnoliopsida</taxon>
        <taxon>Ranunculales</taxon>
        <taxon>Circaeasteraceae</taxon>
        <taxon>Kingdonia</taxon>
    </lineage>
</organism>
<evidence type="ECO:0000256" key="4">
    <source>
        <dbReference type="ARBA" id="ARBA00023002"/>
    </source>
</evidence>
<keyword evidence="8" id="KW-0812">Transmembrane</keyword>
<dbReference type="InterPro" id="IPR036396">
    <property type="entry name" value="Cyt_P450_sf"/>
</dbReference>
<dbReference type="PRINTS" id="PR00463">
    <property type="entry name" value="EP450I"/>
</dbReference>
<dbReference type="AlphaFoldDB" id="A0A7J7P8B0"/>
<feature type="binding site" description="axial binding residue" evidence="6">
    <location>
        <position position="436"/>
    </location>
    <ligand>
        <name>heme</name>
        <dbReference type="ChEBI" id="CHEBI:30413"/>
    </ligand>
    <ligandPart>
        <name>Fe</name>
        <dbReference type="ChEBI" id="CHEBI:18248"/>
    </ligandPart>
</feature>
<keyword evidence="5 6" id="KW-0408">Iron</keyword>
<keyword evidence="10" id="KW-1185">Reference proteome</keyword>
<dbReference type="GO" id="GO:0044550">
    <property type="term" value="P:secondary metabolite biosynthetic process"/>
    <property type="evidence" value="ECO:0007669"/>
    <property type="project" value="UniProtKB-ARBA"/>
</dbReference>
<evidence type="ECO:0000313" key="9">
    <source>
        <dbReference type="EMBL" id="KAF6175669.1"/>
    </source>
</evidence>
<comment type="similarity">
    <text evidence="2 7">Belongs to the cytochrome P450 family.</text>
</comment>
<gene>
    <name evidence="9" type="ORF">GIB67_022671</name>
</gene>
<keyword evidence="8" id="KW-1133">Transmembrane helix</keyword>
<dbReference type="GO" id="GO:0016125">
    <property type="term" value="P:sterol metabolic process"/>
    <property type="evidence" value="ECO:0007669"/>
    <property type="project" value="TreeGrafter"/>
</dbReference>
<dbReference type="InterPro" id="IPR002401">
    <property type="entry name" value="Cyt_P450_E_grp-I"/>
</dbReference>
<keyword evidence="6 7" id="KW-0349">Heme</keyword>
<dbReference type="OrthoDB" id="3945418at2759"/>
<dbReference type="InterPro" id="IPR001128">
    <property type="entry name" value="Cyt_P450"/>
</dbReference>
<keyword evidence="3 6" id="KW-0479">Metal-binding</keyword>
<dbReference type="SUPFAM" id="SSF48264">
    <property type="entry name" value="Cytochrome P450"/>
    <property type="match status" value="1"/>
</dbReference>
<dbReference type="InterPro" id="IPR017972">
    <property type="entry name" value="Cyt_P450_CS"/>
</dbReference>
<protein>
    <recommendedName>
        <fullName evidence="11">Cytochrome P450</fullName>
    </recommendedName>
</protein>
<evidence type="ECO:0000256" key="8">
    <source>
        <dbReference type="SAM" id="Phobius"/>
    </source>
</evidence>
<dbReference type="PANTHER" id="PTHR24286">
    <property type="entry name" value="CYTOCHROME P450 26"/>
    <property type="match status" value="1"/>
</dbReference>
<reference evidence="9 10" key="1">
    <citation type="journal article" date="2020" name="IScience">
        <title>Genome Sequencing of the Endangered Kingdonia uniflora (Circaeasteraceae, Ranunculales) Reveals Potential Mechanisms of Evolutionary Specialization.</title>
        <authorList>
            <person name="Sun Y."/>
            <person name="Deng T."/>
            <person name="Zhang A."/>
            <person name="Moore M.J."/>
            <person name="Landis J.B."/>
            <person name="Lin N."/>
            <person name="Zhang H."/>
            <person name="Zhang X."/>
            <person name="Huang J."/>
            <person name="Zhang X."/>
            <person name="Sun H."/>
            <person name="Wang H."/>
        </authorList>
    </citation>
    <scope>NUCLEOTIDE SEQUENCE [LARGE SCALE GENOMIC DNA]</scope>
    <source>
        <strain evidence="9">TB1705</strain>
        <tissue evidence="9">Leaf</tissue>
    </source>
</reference>
<evidence type="ECO:0000256" key="5">
    <source>
        <dbReference type="ARBA" id="ARBA00023004"/>
    </source>
</evidence>
<proteinExistence type="inferred from homology"/>
<dbReference type="EMBL" id="JACGCM010000155">
    <property type="protein sequence ID" value="KAF6175669.1"/>
    <property type="molecule type" value="Genomic_DNA"/>
</dbReference>
<evidence type="ECO:0000256" key="2">
    <source>
        <dbReference type="ARBA" id="ARBA00010617"/>
    </source>
</evidence>
<dbReference type="Pfam" id="PF00067">
    <property type="entry name" value="p450"/>
    <property type="match status" value="1"/>
</dbReference>
<dbReference type="GO" id="GO:0016705">
    <property type="term" value="F:oxidoreductase activity, acting on paired donors, with incorporation or reduction of molecular oxygen"/>
    <property type="evidence" value="ECO:0007669"/>
    <property type="project" value="InterPro"/>
</dbReference>
<dbReference type="CDD" id="cd11043">
    <property type="entry name" value="CYP90-like"/>
    <property type="match status" value="1"/>
</dbReference>
<accession>A0A7J7P8B0</accession>
<name>A0A7J7P8B0_9MAGN</name>
<dbReference type="GO" id="GO:0004497">
    <property type="term" value="F:monooxygenase activity"/>
    <property type="evidence" value="ECO:0007669"/>
    <property type="project" value="UniProtKB-KW"/>
</dbReference>
<dbReference type="Proteomes" id="UP000541444">
    <property type="component" value="Unassembled WGS sequence"/>
</dbReference>
<dbReference type="GO" id="GO:0005506">
    <property type="term" value="F:iron ion binding"/>
    <property type="evidence" value="ECO:0007669"/>
    <property type="project" value="InterPro"/>
</dbReference>
<evidence type="ECO:0008006" key="11">
    <source>
        <dbReference type="Google" id="ProtNLM"/>
    </source>
</evidence>
<dbReference type="Gene3D" id="1.10.630.10">
    <property type="entry name" value="Cytochrome P450"/>
    <property type="match status" value="1"/>
</dbReference>
<dbReference type="GO" id="GO:0020037">
    <property type="term" value="F:heme binding"/>
    <property type="evidence" value="ECO:0007669"/>
    <property type="project" value="InterPro"/>
</dbReference>
<keyword evidence="8" id="KW-0472">Membrane</keyword>
<feature type="transmembrane region" description="Helical" evidence="8">
    <location>
        <begin position="16"/>
        <end position="34"/>
    </location>
</feature>
<dbReference type="PRINTS" id="PR00385">
    <property type="entry name" value="P450"/>
</dbReference>
<evidence type="ECO:0000256" key="7">
    <source>
        <dbReference type="RuleBase" id="RU000461"/>
    </source>
</evidence>
<sequence>MEFLTNLVPPNFEFQVQYLAIILITVGILYIGYLKIKASSSSIPPGSLGFPLIGETISFLMAQKQDKSKQWFEIRVQKYGPVFKTSLVGSPIVVLTGQAANKFIFSANDAIAGNQMLSTATIFGKYSIFEVEGSRRKLIKSAMMNFLKPESIQKIIVEMDSIVKKYLLKELEGKESVQFVPLIKKVTFKVTSTLLFGLHEGWDKEKLFEDLTIAFRGLWAIPLRIPGTKFRKACQARDRVCKTLSKLIKTRKEDMEEGKMGSQQDMISTFLSLRDEEGKPLLEEEIIDNLITLIFASQDTSSCLVCLFFQYLGRDTNVYNKVLEEHKEIAKTRVESDGKLKWSEMQSMKYTWKAVQELMRLKPPLSGNFRYVTRDISFGGYDIPKGWRILWVAFPTHMDPEIFDEPEKFQPSRFEGPSKSVPPYTYIPFGAGSRICPGSEFARIDVLLIIHHLVTNYGWTPLIPNEPLIHDPMPYPAKGLPVRLQPMLDQENTT</sequence>
<evidence type="ECO:0000256" key="6">
    <source>
        <dbReference type="PIRSR" id="PIRSR602401-1"/>
    </source>
</evidence>
<evidence type="ECO:0000256" key="3">
    <source>
        <dbReference type="ARBA" id="ARBA00022723"/>
    </source>
</evidence>
<comment type="caution">
    <text evidence="9">The sequence shown here is derived from an EMBL/GenBank/DDBJ whole genome shotgun (WGS) entry which is preliminary data.</text>
</comment>
<dbReference type="PROSITE" id="PS00086">
    <property type="entry name" value="CYTOCHROME_P450"/>
    <property type="match status" value="1"/>
</dbReference>
<keyword evidence="4 7" id="KW-0560">Oxidoreductase</keyword>
<dbReference type="FunFam" id="1.10.630.10:FF:000022">
    <property type="entry name" value="Taxadiene 5-alpha hydroxylase"/>
    <property type="match status" value="1"/>
</dbReference>
<evidence type="ECO:0000256" key="1">
    <source>
        <dbReference type="ARBA" id="ARBA00001971"/>
    </source>
</evidence>
<keyword evidence="7" id="KW-0503">Monooxygenase</keyword>
<dbReference type="PANTHER" id="PTHR24286:SF256">
    <property type="entry name" value="CYTOCHROME P450 FAMILY PROTEIN"/>
    <property type="match status" value="1"/>
</dbReference>